<dbReference type="PANTHER" id="PTHR32552:SF81">
    <property type="entry name" value="TONB-DEPENDENT OUTER MEMBRANE RECEPTOR"/>
    <property type="match status" value="1"/>
</dbReference>
<evidence type="ECO:0000256" key="5">
    <source>
        <dbReference type="ARBA" id="ARBA00022692"/>
    </source>
</evidence>
<dbReference type="Pfam" id="PF07715">
    <property type="entry name" value="Plug"/>
    <property type="match status" value="1"/>
</dbReference>
<comment type="subcellular location">
    <subcellularLocation>
        <location evidence="1 11">Cell outer membrane</location>
        <topology evidence="1 11">Multi-pass membrane protein</topology>
    </subcellularLocation>
</comment>
<evidence type="ECO:0000256" key="6">
    <source>
        <dbReference type="ARBA" id="ARBA00023004"/>
    </source>
</evidence>
<protein>
    <submittedName>
        <fullName evidence="16">SusC/RagA family TonB-linked outer membrane protein</fullName>
    </submittedName>
</protein>
<dbReference type="Proteomes" id="UP000278351">
    <property type="component" value="Unassembled WGS sequence"/>
</dbReference>
<gene>
    <name evidence="16" type="ORF">EGT74_21490</name>
</gene>
<dbReference type="RefSeq" id="WP_123848556.1">
    <property type="nucleotide sequence ID" value="NZ_RPDH01000002.1"/>
</dbReference>
<dbReference type="EMBL" id="RPDH01000002">
    <property type="protein sequence ID" value="RPE09562.1"/>
    <property type="molecule type" value="Genomic_DNA"/>
</dbReference>
<comment type="similarity">
    <text evidence="11 12">Belongs to the TonB-dependent receptor family.</text>
</comment>
<dbReference type="InterPro" id="IPR023997">
    <property type="entry name" value="TonB-dep_OMP_SusC/RagA_CS"/>
</dbReference>
<feature type="domain" description="TonB-dependent receptor plug" evidence="15">
    <location>
        <begin position="128"/>
        <end position="256"/>
    </location>
</feature>
<dbReference type="InterPro" id="IPR008969">
    <property type="entry name" value="CarboxyPept-like_regulatory"/>
</dbReference>
<keyword evidence="2 11" id="KW-0813">Transport</keyword>
<evidence type="ECO:0000256" key="7">
    <source>
        <dbReference type="ARBA" id="ARBA00023065"/>
    </source>
</evidence>
<evidence type="ECO:0000256" key="4">
    <source>
        <dbReference type="ARBA" id="ARBA00022496"/>
    </source>
</evidence>
<evidence type="ECO:0000256" key="2">
    <source>
        <dbReference type="ARBA" id="ARBA00022448"/>
    </source>
</evidence>
<evidence type="ECO:0000313" key="17">
    <source>
        <dbReference type="Proteomes" id="UP000278351"/>
    </source>
</evidence>
<keyword evidence="3 11" id="KW-1134">Transmembrane beta strand</keyword>
<keyword evidence="17" id="KW-1185">Reference proteome</keyword>
<keyword evidence="5 11" id="KW-0812">Transmembrane</keyword>
<dbReference type="InterPro" id="IPR039426">
    <property type="entry name" value="TonB-dep_rcpt-like"/>
</dbReference>
<dbReference type="InterPro" id="IPR036942">
    <property type="entry name" value="Beta-barrel_TonB_sf"/>
</dbReference>
<evidence type="ECO:0000259" key="14">
    <source>
        <dbReference type="Pfam" id="PF00593"/>
    </source>
</evidence>
<keyword evidence="6" id="KW-0408">Iron</keyword>
<dbReference type="InterPro" id="IPR037066">
    <property type="entry name" value="Plug_dom_sf"/>
</dbReference>
<dbReference type="NCBIfam" id="TIGR04056">
    <property type="entry name" value="OMP_RagA_SusC"/>
    <property type="match status" value="1"/>
</dbReference>
<dbReference type="GO" id="GO:0009279">
    <property type="term" value="C:cell outer membrane"/>
    <property type="evidence" value="ECO:0007669"/>
    <property type="project" value="UniProtKB-SubCell"/>
</dbReference>
<dbReference type="Gene3D" id="2.40.170.20">
    <property type="entry name" value="TonB-dependent receptor, beta-barrel domain"/>
    <property type="match status" value="1"/>
</dbReference>
<evidence type="ECO:0000256" key="9">
    <source>
        <dbReference type="ARBA" id="ARBA00023136"/>
    </source>
</evidence>
<feature type="chain" id="PRO_5018021702" evidence="13">
    <location>
        <begin position="27"/>
        <end position="1063"/>
    </location>
</feature>
<evidence type="ECO:0000256" key="3">
    <source>
        <dbReference type="ARBA" id="ARBA00022452"/>
    </source>
</evidence>
<dbReference type="InterPro" id="IPR000531">
    <property type="entry name" value="Beta-barrel_TonB"/>
</dbReference>
<evidence type="ECO:0000256" key="8">
    <source>
        <dbReference type="ARBA" id="ARBA00023077"/>
    </source>
</evidence>
<dbReference type="AlphaFoldDB" id="A0A3N4PLK4"/>
<evidence type="ECO:0000259" key="15">
    <source>
        <dbReference type="Pfam" id="PF07715"/>
    </source>
</evidence>
<dbReference type="Pfam" id="PF00593">
    <property type="entry name" value="TonB_dep_Rec_b-barrel"/>
    <property type="match status" value="1"/>
</dbReference>
<evidence type="ECO:0000256" key="13">
    <source>
        <dbReference type="SAM" id="SignalP"/>
    </source>
</evidence>
<dbReference type="GO" id="GO:0006826">
    <property type="term" value="P:iron ion transport"/>
    <property type="evidence" value="ECO:0007669"/>
    <property type="project" value="UniProtKB-KW"/>
</dbReference>
<keyword evidence="8 12" id="KW-0798">TonB box</keyword>
<organism evidence="16 17">
    <name type="scientific">Chitinophaga lutea</name>
    <dbReference type="NCBI Taxonomy" id="2488634"/>
    <lineage>
        <taxon>Bacteria</taxon>
        <taxon>Pseudomonadati</taxon>
        <taxon>Bacteroidota</taxon>
        <taxon>Chitinophagia</taxon>
        <taxon>Chitinophagales</taxon>
        <taxon>Chitinophagaceae</taxon>
        <taxon>Chitinophaga</taxon>
    </lineage>
</organism>
<evidence type="ECO:0000256" key="10">
    <source>
        <dbReference type="ARBA" id="ARBA00023237"/>
    </source>
</evidence>
<reference evidence="16 17" key="1">
    <citation type="submission" date="2018-11" db="EMBL/GenBank/DDBJ databases">
        <title>Chitinophaga lutea sp.nov., isolate from arsenic contaminated soil.</title>
        <authorList>
            <person name="Zong Y."/>
        </authorList>
    </citation>
    <scope>NUCLEOTIDE SEQUENCE [LARGE SCALE GENOMIC DNA]</scope>
    <source>
        <strain evidence="16 17">ZY74</strain>
    </source>
</reference>
<dbReference type="Gene3D" id="2.170.130.10">
    <property type="entry name" value="TonB-dependent receptor, plug domain"/>
    <property type="match status" value="1"/>
</dbReference>
<keyword evidence="10 11" id="KW-0998">Cell outer membrane</keyword>
<dbReference type="Pfam" id="PF13715">
    <property type="entry name" value="CarbopepD_reg_2"/>
    <property type="match status" value="1"/>
</dbReference>
<dbReference type="PANTHER" id="PTHR32552">
    <property type="entry name" value="FERRICHROME IRON RECEPTOR-RELATED"/>
    <property type="match status" value="1"/>
</dbReference>
<keyword evidence="4" id="KW-0410">Iron transport</keyword>
<dbReference type="SUPFAM" id="SSF56935">
    <property type="entry name" value="Porins"/>
    <property type="match status" value="1"/>
</dbReference>
<keyword evidence="9 11" id="KW-0472">Membrane</keyword>
<evidence type="ECO:0000256" key="11">
    <source>
        <dbReference type="PROSITE-ProRule" id="PRU01360"/>
    </source>
</evidence>
<accession>A0A3N4PLK4</accession>
<dbReference type="InterPro" id="IPR012910">
    <property type="entry name" value="Plug_dom"/>
</dbReference>
<keyword evidence="7" id="KW-0406">Ion transport</keyword>
<feature type="domain" description="TonB-dependent receptor-like beta-barrel" evidence="14">
    <location>
        <begin position="448"/>
        <end position="941"/>
    </location>
</feature>
<dbReference type="OrthoDB" id="9768177at2"/>
<dbReference type="PROSITE" id="PS52016">
    <property type="entry name" value="TONB_DEPENDENT_REC_3"/>
    <property type="match status" value="1"/>
</dbReference>
<comment type="caution">
    <text evidence="16">The sequence shown here is derived from an EMBL/GenBank/DDBJ whole genome shotgun (WGS) entry which is preliminary data.</text>
</comment>
<dbReference type="SUPFAM" id="SSF49464">
    <property type="entry name" value="Carboxypeptidase regulatory domain-like"/>
    <property type="match status" value="1"/>
</dbReference>
<evidence type="ECO:0000256" key="1">
    <source>
        <dbReference type="ARBA" id="ARBA00004571"/>
    </source>
</evidence>
<sequence>MNKRLMRLLACMICCTVLFIPGLLYAQTQLPVKGTVRSGDNGTLIPGVTILADGKVVGITDENGTFSVKVEKKGAVLTFTMIGYEKLSYTVNEISPALNLRLKTSSTTLNEVVTTALGIKRSEKALGYAQQTVNAESLTDARPNNWSDALRGKVAGLNIASLGGPLNSQEIRLRGESSLTTNGNAALVVVDGIPVNGGLTTSGASNGYMGGDASIDVPVDFGNGIADINPDDIESISILKGPGATALYGSRAANGAVLITTKSGRTKKGLGISLNSNTSFDVITRWPDYQYEYGQGDGKTNYNSAGEMYYSYGNTADGRSTGGSSSAFGPKFNGQSYFQYDPAKLGTGAERTPWVPYRDNRKSFWQTGRTTTNSITLDNSGDAGSVRASLTHTDNKWIMPTMGFKRTTASVNAGYKVSSKIRVSSVVNYTNKSSDNLPGLGYNNHSIAYFMIFQNPNVNLNWYRPTWRPGFEGIDMVRPYSSFIDNPFAISEEITNGLRSNQITGNLKVDAQLTPKLSLMVRTGLNANQQARDQRRPWDTNRYGQGFYQTQQVYSQEINSDFLLSYRDAFDKGKFTLGASVGGNAMSSQYKRTDNTLIGLVVPGVYKMTNGVSNPLVATYDADKKVNSIYGLINLAYRDRVFLDLTGRNDWSSTLPQENWSFFYPSANLSVILSEMIRMPKAISFAKYRLSFAQVGNDTDPYRTNKYYNRSDFPSSAEAPTQLYNLHFKPEIATSVETGIDVAFLKNRLRLDASVYQTNTRNQILSVPLEHSSGFSSAILNSGEIRNRGLELVLNATPIKNKAFTWNTILTWATTRSRVMSLDPRLGGKLSIMSSSSATLTAVEGEIASALYGLKFERSPEGKIIYNNGIPVVTQVAEYIGDTNPDWRAGLVNNFTYKGFRLSATIDGQYGGILYSHSHHKMTEQGKLKHTLKGREEGWITGDGVVQNADGTFSPNTVKVRPADYYAQYYRLNNTEANSFDASFLKFREVSLEYTLPSKWISRTFLQNVSLAVYGRNLAVWSDFPIYDPEVATQAGGTGILTGVEVGQMPVPATYGFNLKVKL</sequence>
<dbReference type="NCBIfam" id="TIGR04057">
    <property type="entry name" value="SusC_RagA_signa"/>
    <property type="match status" value="1"/>
</dbReference>
<name>A0A3N4PLK4_9BACT</name>
<evidence type="ECO:0000256" key="12">
    <source>
        <dbReference type="RuleBase" id="RU003357"/>
    </source>
</evidence>
<proteinExistence type="inferred from homology"/>
<feature type="signal peptide" evidence="13">
    <location>
        <begin position="1"/>
        <end position="26"/>
    </location>
</feature>
<keyword evidence="13" id="KW-0732">Signal</keyword>
<dbReference type="InterPro" id="IPR023996">
    <property type="entry name" value="TonB-dep_OMP_SusC/RagA"/>
</dbReference>
<evidence type="ECO:0000313" key="16">
    <source>
        <dbReference type="EMBL" id="RPE09562.1"/>
    </source>
</evidence>
<dbReference type="Gene3D" id="2.60.40.1120">
    <property type="entry name" value="Carboxypeptidase-like, regulatory domain"/>
    <property type="match status" value="1"/>
</dbReference>